<dbReference type="InterPro" id="IPR036390">
    <property type="entry name" value="WH_DNA-bd_sf"/>
</dbReference>
<reference evidence="5 6" key="1">
    <citation type="submission" date="2016-10" db="EMBL/GenBank/DDBJ databases">
        <authorList>
            <person name="de Groot N.N."/>
        </authorList>
    </citation>
    <scope>NUCLEOTIDE SEQUENCE [LARGE SCALE GENOMIC DNA]</scope>
    <source>
        <strain evidence="5 6">TC2-24</strain>
    </source>
</reference>
<dbReference type="Proteomes" id="UP000199373">
    <property type="component" value="Unassembled WGS sequence"/>
</dbReference>
<evidence type="ECO:0000313" key="6">
    <source>
        <dbReference type="Proteomes" id="UP000199373"/>
    </source>
</evidence>
<dbReference type="EMBL" id="FOIQ01000002">
    <property type="protein sequence ID" value="SEV96355.1"/>
    <property type="molecule type" value="Genomic_DNA"/>
</dbReference>
<keyword evidence="4" id="KW-0804">Transcription</keyword>
<comment type="similarity">
    <text evidence="1">Belongs to the BlaI transcriptional regulatory family.</text>
</comment>
<dbReference type="SUPFAM" id="SSF46785">
    <property type="entry name" value="Winged helix' DNA-binding domain"/>
    <property type="match status" value="1"/>
</dbReference>
<dbReference type="GO" id="GO:0045892">
    <property type="term" value="P:negative regulation of DNA-templated transcription"/>
    <property type="evidence" value="ECO:0007669"/>
    <property type="project" value="InterPro"/>
</dbReference>
<evidence type="ECO:0000256" key="1">
    <source>
        <dbReference type="ARBA" id="ARBA00011046"/>
    </source>
</evidence>
<dbReference type="Gene3D" id="1.10.10.10">
    <property type="entry name" value="Winged helix-like DNA-binding domain superfamily/Winged helix DNA-binding domain"/>
    <property type="match status" value="1"/>
</dbReference>
<dbReference type="AlphaFoldDB" id="A0A1I0N7G3"/>
<keyword evidence="3" id="KW-0238">DNA-binding</keyword>
<evidence type="ECO:0000256" key="2">
    <source>
        <dbReference type="ARBA" id="ARBA00023015"/>
    </source>
</evidence>
<dbReference type="PIRSF" id="PIRSF019455">
    <property type="entry name" value="CopR_AtkY"/>
    <property type="match status" value="1"/>
</dbReference>
<keyword evidence="2" id="KW-0805">Transcription regulation</keyword>
<proteinExistence type="inferred from homology"/>
<dbReference type="InterPro" id="IPR036388">
    <property type="entry name" value="WH-like_DNA-bd_sf"/>
</dbReference>
<evidence type="ECO:0000313" key="5">
    <source>
        <dbReference type="EMBL" id="SEV96355.1"/>
    </source>
</evidence>
<organism evidence="5 6">
    <name type="scientific">Prevotella aff. ruminicola Tc2-24</name>
    <dbReference type="NCBI Taxonomy" id="81582"/>
    <lineage>
        <taxon>Bacteria</taxon>
        <taxon>Pseudomonadati</taxon>
        <taxon>Bacteroidota</taxon>
        <taxon>Bacteroidia</taxon>
        <taxon>Bacteroidales</taxon>
        <taxon>Prevotellaceae</taxon>
        <taxon>Prevotella</taxon>
    </lineage>
</organism>
<dbReference type="Pfam" id="PF03965">
    <property type="entry name" value="Penicillinase_R"/>
    <property type="match status" value="1"/>
</dbReference>
<dbReference type="Gene3D" id="1.10.4040.10">
    <property type="entry name" value="Penicillinase repressor domain"/>
    <property type="match status" value="1"/>
</dbReference>
<protein>
    <submittedName>
        <fullName evidence="5">Predicted transcriptional regulator</fullName>
    </submittedName>
</protein>
<evidence type="ECO:0000256" key="3">
    <source>
        <dbReference type="ARBA" id="ARBA00023125"/>
    </source>
</evidence>
<evidence type="ECO:0000256" key="4">
    <source>
        <dbReference type="ARBA" id="ARBA00023163"/>
    </source>
</evidence>
<keyword evidence="6" id="KW-1185">Reference proteome</keyword>
<gene>
    <name evidence="5" type="ORF">SAMN04487850_0986</name>
</gene>
<dbReference type="GO" id="GO:0003677">
    <property type="term" value="F:DNA binding"/>
    <property type="evidence" value="ECO:0007669"/>
    <property type="project" value="UniProtKB-KW"/>
</dbReference>
<accession>A0A1I0N7G3</accession>
<dbReference type="InterPro" id="IPR005650">
    <property type="entry name" value="BlaI_family"/>
</dbReference>
<dbReference type="RefSeq" id="WP_091902456.1">
    <property type="nucleotide sequence ID" value="NZ_FOIQ01000002.1"/>
</dbReference>
<name>A0A1I0N7G3_9BACT</name>
<sequence>MKEKKAARQLTKAETQVMNILWALPEQQGFIQDIIERYPDPKPAYTTILTFMKILTEKGFVKPEKKGKANLFSPLVSKDDYTYSYISDVKDTFFGGSFSSLVSFFAQKEHYNEEEVAELKELMHKIEKKK</sequence>